<dbReference type="CDD" id="cd04179">
    <property type="entry name" value="DPM_DPG-synthase_like"/>
    <property type="match status" value="1"/>
</dbReference>
<accession>A0A9D9BU52</accession>
<dbReference type="GO" id="GO:0006487">
    <property type="term" value="P:protein N-linked glycosylation"/>
    <property type="evidence" value="ECO:0007669"/>
    <property type="project" value="TreeGrafter"/>
</dbReference>
<gene>
    <name evidence="3" type="ORF">JJ842_08055</name>
</gene>
<dbReference type="Pfam" id="PF00535">
    <property type="entry name" value="Glycos_transf_2"/>
    <property type="match status" value="1"/>
</dbReference>
<sequence length="320" mass="36190">MNKIIAVMPCYRSSKIAPKIAKDVLGYVDRLVCVDDDCPENTGKSIESSLKSDHLDLIYHDRNKGIGGAMKTGIKYALTLNPEIIIKIDSDGQMNPALIPQLLEPLLNGSSEFTKGNRFTNPKFITNMPIVRITGNIGLGFLTKLSTGYWELFDPTNGFLAIRSNVLRGISLEKIDNGYFFETDLLFRCALSNVLVSEIPMDAFYEDEKSSLSPFKEFFRFTWKHINIFLKRLTYQYFLLDFNPGSLSLCLAIIFGLIALFVGLISRFFYSSLDVETPLGGQILFLATSLISNQLFISFIYYDASQKPLLRRLKYLKNSL</sequence>
<comment type="caution">
    <text evidence="3">The sequence shown here is derived from an EMBL/GenBank/DDBJ whole genome shotgun (WGS) entry which is preliminary data.</text>
</comment>
<organism evidence="3 4">
    <name type="scientific">Prochlorococcus marinus CUG1433</name>
    <dbReference type="NCBI Taxonomy" id="2774506"/>
    <lineage>
        <taxon>Bacteria</taxon>
        <taxon>Bacillati</taxon>
        <taxon>Cyanobacteriota</taxon>
        <taxon>Cyanophyceae</taxon>
        <taxon>Synechococcales</taxon>
        <taxon>Prochlorococcaceae</taxon>
        <taxon>Prochlorococcus</taxon>
    </lineage>
</organism>
<dbReference type="SUPFAM" id="SSF53448">
    <property type="entry name" value="Nucleotide-diphospho-sugar transferases"/>
    <property type="match status" value="1"/>
</dbReference>
<dbReference type="PANTHER" id="PTHR10859:SF105">
    <property type="entry name" value="DOLICHYL-PHOSPHATE BETA-D-MANNOSYLTRANSFERASE"/>
    <property type="match status" value="1"/>
</dbReference>
<evidence type="ECO:0000313" key="4">
    <source>
        <dbReference type="Proteomes" id="UP000668060"/>
    </source>
</evidence>
<dbReference type="InterPro" id="IPR029044">
    <property type="entry name" value="Nucleotide-diphossugar_trans"/>
</dbReference>
<dbReference type="Proteomes" id="UP000668060">
    <property type="component" value="Unassembled WGS sequence"/>
</dbReference>
<dbReference type="Gene3D" id="3.90.550.10">
    <property type="entry name" value="Spore Coat Polysaccharide Biosynthesis Protein SpsA, Chain A"/>
    <property type="match status" value="1"/>
</dbReference>
<dbReference type="PANTHER" id="PTHR10859">
    <property type="entry name" value="GLYCOSYL TRANSFERASE"/>
    <property type="match status" value="1"/>
</dbReference>
<proteinExistence type="predicted"/>
<keyword evidence="1" id="KW-0812">Transmembrane</keyword>
<dbReference type="InterPro" id="IPR001173">
    <property type="entry name" value="Glyco_trans_2-like"/>
</dbReference>
<evidence type="ECO:0000256" key="1">
    <source>
        <dbReference type="SAM" id="Phobius"/>
    </source>
</evidence>
<feature type="transmembrane region" description="Helical" evidence="1">
    <location>
        <begin position="247"/>
        <end position="270"/>
    </location>
</feature>
<dbReference type="AlphaFoldDB" id="A0A9D9BU52"/>
<feature type="transmembrane region" description="Helical" evidence="1">
    <location>
        <begin position="282"/>
        <end position="302"/>
    </location>
</feature>
<reference evidence="3" key="1">
    <citation type="journal article" date="2021" name="Front. Mar. Sci.">
        <title>Genomes of Diverse Isolates of Prochlorococcus High-Light-Adapted Clade II in the Western Pacific Ocean.</title>
        <authorList>
            <person name="Yan W."/>
            <person name="Feng X."/>
            <person name="Zhang W."/>
            <person name="Nawaz M.Z."/>
            <person name="Luo T."/>
            <person name="Zhang R."/>
            <person name="Jiao N."/>
        </authorList>
    </citation>
    <scope>NUCLEOTIDE SEQUENCE</scope>
    <source>
        <strain evidence="3">CUG1433</strain>
    </source>
</reference>
<dbReference type="EMBL" id="JAEPLN010000001">
    <property type="protein sequence ID" value="MBO6971863.1"/>
    <property type="molecule type" value="Genomic_DNA"/>
</dbReference>
<feature type="domain" description="Glycosyltransferase 2-like" evidence="2">
    <location>
        <begin position="7"/>
        <end position="167"/>
    </location>
</feature>
<keyword evidence="1" id="KW-0472">Membrane</keyword>
<name>A0A9D9BU52_PROMR</name>
<protein>
    <submittedName>
        <fullName evidence="3">Glycosyltransferase family 2 protein</fullName>
    </submittedName>
</protein>
<keyword evidence="1" id="KW-1133">Transmembrane helix</keyword>
<evidence type="ECO:0000259" key="2">
    <source>
        <dbReference type="Pfam" id="PF00535"/>
    </source>
</evidence>
<evidence type="ECO:0000313" key="3">
    <source>
        <dbReference type="EMBL" id="MBO6971863.1"/>
    </source>
</evidence>